<dbReference type="OrthoDB" id="2155538at2759"/>
<protein>
    <submittedName>
        <fullName evidence="1">Uncharacterized protein</fullName>
    </submittedName>
</protein>
<dbReference type="STRING" id="56216.A0A1A6FWL9"/>
<dbReference type="AlphaFoldDB" id="A0A1A6FWL9"/>
<gene>
    <name evidence="1" type="ORF">A6R68_10932</name>
</gene>
<evidence type="ECO:0000313" key="1">
    <source>
        <dbReference type="EMBL" id="OBS57940.1"/>
    </source>
</evidence>
<comment type="caution">
    <text evidence="1">The sequence shown here is derived from an EMBL/GenBank/DDBJ whole genome shotgun (WGS) entry which is preliminary data.</text>
</comment>
<sequence>MQEETESGGGDPDRPQSFHWEAGNGLCRQVTPLEELVPHGFNVEHYLPVHPFPVVPPVPCPPKKAETVEPKTCKCRKQVEDLTRRKRTKFIACDFLTEWLYKKRTKFIACDFLTEWLYNPRPPIPLSLLLTEEEAAVTIQSFWRAYLGLLATKDPPTRLLLLHSAKVRCDPEIQELRQWQKKLREDKYIRQRVKVFWAKQEQKSIGTVLTLYADNKELREKTINHASPCFMLELPKRYMVIQTTQMNKERKVVMRMKAPFTFHRLNLPHSVKRDCVRAQAGFVSRNTVSTSHSVAMMTCTSIRHSARLTICQPAGLVPWRTSLRTRHAWLSIQEKQSAKRTPQRKRRMEQIASSIRMMKANVSPKRPRVPSRKRKWRHTGFLFSLSLMKGSLTRRISIRSSVIRAPAPATASTTMPQMASRSHRDTFSKSESAIIFITLC</sequence>
<dbReference type="PANTHER" id="PTHR34927:SF1">
    <property type="entry name" value="IQ DOMAIN-CONTAINING PROTEIN K"/>
    <property type="match status" value="1"/>
</dbReference>
<name>A0A1A6FWL9_NEOLE</name>
<accession>A0A1A6FWL9</accession>
<keyword evidence="2" id="KW-1185">Reference proteome</keyword>
<dbReference type="Proteomes" id="UP000092124">
    <property type="component" value="Unassembled WGS sequence"/>
</dbReference>
<organism evidence="1 2">
    <name type="scientific">Neotoma lepida</name>
    <name type="common">Desert woodrat</name>
    <dbReference type="NCBI Taxonomy" id="56216"/>
    <lineage>
        <taxon>Eukaryota</taxon>
        <taxon>Metazoa</taxon>
        <taxon>Chordata</taxon>
        <taxon>Craniata</taxon>
        <taxon>Vertebrata</taxon>
        <taxon>Euteleostomi</taxon>
        <taxon>Mammalia</taxon>
        <taxon>Eutheria</taxon>
        <taxon>Euarchontoglires</taxon>
        <taxon>Glires</taxon>
        <taxon>Rodentia</taxon>
        <taxon>Myomorpha</taxon>
        <taxon>Muroidea</taxon>
        <taxon>Cricetidae</taxon>
        <taxon>Neotominae</taxon>
        <taxon>Neotoma</taxon>
    </lineage>
</organism>
<dbReference type="EMBL" id="LZPO01116985">
    <property type="protein sequence ID" value="OBS57940.1"/>
    <property type="molecule type" value="Genomic_DNA"/>
</dbReference>
<proteinExistence type="predicted"/>
<reference evidence="1 2" key="1">
    <citation type="submission" date="2016-06" db="EMBL/GenBank/DDBJ databases">
        <title>The Draft Genome Sequence and Annotation of the Desert Woodrat Neotoma lepida.</title>
        <authorList>
            <person name="Campbell M."/>
            <person name="Oakeson K.F."/>
            <person name="Yandell M."/>
            <person name="Halpert J.R."/>
            <person name="Dearing D."/>
        </authorList>
    </citation>
    <scope>NUCLEOTIDE SEQUENCE [LARGE SCALE GENOMIC DNA]</scope>
    <source>
        <strain evidence="1">417</strain>
        <tissue evidence="1">Liver</tissue>
    </source>
</reference>
<dbReference type="Pfam" id="PF00612">
    <property type="entry name" value="IQ"/>
    <property type="match status" value="1"/>
</dbReference>
<dbReference type="InterPro" id="IPR000048">
    <property type="entry name" value="IQ_motif_EF-hand-BS"/>
</dbReference>
<evidence type="ECO:0000313" key="2">
    <source>
        <dbReference type="Proteomes" id="UP000092124"/>
    </source>
</evidence>
<dbReference type="PANTHER" id="PTHR34927">
    <property type="entry name" value="IQ DOMAIN-CONTAINING PROTEIN K"/>
    <property type="match status" value="1"/>
</dbReference>
<dbReference type="InterPro" id="IPR043408">
    <property type="entry name" value="IQCK"/>
</dbReference>